<dbReference type="GO" id="GO:0140588">
    <property type="term" value="P:chromatin looping"/>
    <property type="evidence" value="ECO:0007669"/>
    <property type="project" value="InterPro"/>
</dbReference>
<gene>
    <name evidence="3" type="ORF">BCR35DRAFT_55318</name>
</gene>
<feature type="domain" description="Sister chromatid cohesion C-terminal" evidence="2">
    <location>
        <begin position="971"/>
        <end position="1154"/>
    </location>
</feature>
<dbReference type="Pfam" id="PF20168">
    <property type="entry name" value="PDS5"/>
    <property type="match status" value="1"/>
</dbReference>
<dbReference type="GO" id="GO:0071169">
    <property type="term" value="P:establishment of protein localization to chromatin"/>
    <property type="evidence" value="ECO:0007669"/>
    <property type="project" value="TreeGrafter"/>
</dbReference>
<feature type="non-terminal residue" evidence="3">
    <location>
        <position position="1"/>
    </location>
</feature>
<keyword evidence="1" id="KW-0131">Cell cycle</keyword>
<dbReference type="STRING" id="106004.A0A1Y2BRM1"/>
<dbReference type="GO" id="GO:0034087">
    <property type="term" value="P:establishment of mitotic sister chromatid cohesion"/>
    <property type="evidence" value="ECO:0007669"/>
    <property type="project" value="TreeGrafter"/>
</dbReference>
<dbReference type="CDD" id="cd23958">
    <property type="entry name" value="SCC2"/>
    <property type="match status" value="1"/>
</dbReference>
<evidence type="ECO:0000313" key="4">
    <source>
        <dbReference type="Proteomes" id="UP000193467"/>
    </source>
</evidence>
<dbReference type="PANTHER" id="PTHR21704">
    <property type="entry name" value="NIPPED-B-LIKE PROTEIN DELANGIN SCC2-RELATED"/>
    <property type="match status" value="1"/>
</dbReference>
<evidence type="ECO:0000259" key="2">
    <source>
        <dbReference type="Pfam" id="PF12830"/>
    </source>
</evidence>
<dbReference type="GO" id="GO:0010468">
    <property type="term" value="P:regulation of gene expression"/>
    <property type="evidence" value="ECO:0007669"/>
    <property type="project" value="InterPro"/>
</dbReference>
<keyword evidence="1" id="KW-0677">Repeat</keyword>
<dbReference type="Gene3D" id="1.25.10.10">
    <property type="entry name" value="Leucine-rich Repeat Variant"/>
    <property type="match status" value="1"/>
</dbReference>
<dbReference type="GO" id="GO:0061775">
    <property type="term" value="F:cohesin loader activity"/>
    <property type="evidence" value="ECO:0007669"/>
    <property type="project" value="InterPro"/>
</dbReference>
<comment type="caution">
    <text evidence="3">The sequence shown here is derived from an EMBL/GenBank/DDBJ whole genome shotgun (WGS) entry which is preliminary data.</text>
</comment>
<dbReference type="Proteomes" id="UP000193467">
    <property type="component" value="Unassembled WGS sequence"/>
</dbReference>
<feature type="non-terminal residue" evidence="3">
    <location>
        <position position="1168"/>
    </location>
</feature>
<dbReference type="AlphaFoldDB" id="A0A1Y2BRM1"/>
<dbReference type="InParanoid" id="A0A1Y2BRM1"/>
<sequence length="1168" mass="127536">LLEALPDSHLADLGTLQAQEISGVCESITSGIPLVSNLVLQEEMSEDIVISAIYFSLSPYFHEEAPQAGKGKKVDTNVVERAMKGIRMASLGLTRTIYARYSDQRGWIIEEVLGNLTKLEIAKKGKGAFRLRNGAAIHTVSALILHLVQTAPANLRAQINAKILEHGKPKLVEEDVEMHDSQQDELEVDNEEETTTALTGPMRDLLQPAIESANQSARMVVNHLLQKSCKSGKAASGSTEAEYRAVFDNLITDLLSTLHLPEWPAAELILTVCCKSMMSSLADPKSTHELNALKGLSLDHVGSIAARIRHDCSSASHWPALQSLPEIVGSGDVSALEQLYTSQQQLFAHLVRTDKAEGASEFVAAVFGGELANALSLSNSILSKYSDREQNESEEGHRAKALNTRLSTLAASCWSVEVDDDIFGPSADDEQPAIDGIALQLARSRPLAALYEPLLDNIVNASDSSAVGFRTKALRDIGLVVAQDPELFHQANVRKSIESRMHDSSPAVRDAAIELVGKYVVSRPDLASEYLPQICERITDTGLSVRRRVVKLLKALFSVVEHEHERVEICRKLVWRAIDDDEGIKELAVETVEELWFSRTLPSATRVMVNDESQAQEETSKSGIAQLASIIMSVAGEYRDRPPPVDELLRAIISKHAEKGTKPPVGRLREVIETLIDSLVEDEETKDLVTTIKTIHVLNAADLGLLSASKAQSLIPFLKSASTPQDQLISDYLLKIFRSSISSMPKSNSKMGKELQAALTPMINKPPPSLATLQEIVACFCAVILGQTHDFSKLISFFRTTTQRLAGELRKLLDPATQASANIRALPTLCHLASLLCENGLFDSVRAKYPETKPALDSISPKPISEYIYTLLVKLYSLPVGPQVQSSALNSLGFLFRAYPTLMLNPSSTTIMDSVFKTGTPQLQLQLLKILQDFLTSQAKASTASTQKAEKGVKIDELVGNVDGFADSGVASAVSQRYIDQILSASVSVNPQVQRVAVDILTSVARSGFSHPLAISPTLVALTTSADHQIASKGYATLSLLHQKHASLLATRFAEPAKTAHSYARAVAGQEVVHGYRDDPVLSHFGRWYSLLQKEKRTLQHDYLKTLSRMFEMEPGAPCSEDDVSLARYVAEALSTLEFKRLEEPMIIISYLNSALAVAGLQVLHLLE</sequence>
<dbReference type="InterPro" id="IPR011989">
    <property type="entry name" value="ARM-like"/>
</dbReference>
<reference evidence="3 4" key="1">
    <citation type="submission" date="2016-07" db="EMBL/GenBank/DDBJ databases">
        <title>Pervasive Adenine N6-methylation of Active Genes in Fungi.</title>
        <authorList>
            <consortium name="DOE Joint Genome Institute"/>
            <person name="Mondo S.J."/>
            <person name="Dannebaum R.O."/>
            <person name="Kuo R.C."/>
            <person name="Labutti K."/>
            <person name="Haridas S."/>
            <person name="Kuo A."/>
            <person name="Salamov A."/>
            <person name="Ahrendt S.R."/>
            <person name="Lipzen A."/>
            <person name="Sullivan W."/>
            <person name="Andreopoulos W.B."/>
            <person name="Clum A."/>
            <person name="Lindquist E."/>
            <person name="Daum C."/>
            <person name="Ramamoorthy G.K."/>
            <person name="Gryganskyi A."/>
            <person name="Culley D."/>
            <person name="Magnuson J.K."/>
            <person name="James T.Y."/>
            <person name="O'Malley M.A."/>
            <person name="Stajich J.E."/>
            <person name="Spatafora J.W."/>
            <person name="Visel A."/>
            <person name="Grigoriev I.V."/>
        </authorList>
    </citation>
    <scope>NUCLEOTIDE SEQUENCE [LARGE SCALE GENOMIC DNA]</scope>
    <source>
        <strain evidence="3 4">62-1032</strain>
    </source>
</reference>
<comment type="similarity">
    <text evidence="1">Belongs to the SCC2/Nipped-B family.</text>
</comment>
<dbReference type="Pfam" id="PF12830">
    <property type="entry name" value="Nipped-B_C"/>
    <property type="match status" value="1"/>
</dbReference>
<dbReference type="GO" id="GO:0090694">
    <property type="term" value="C:Scc2-Scc4 cohesin loading complex"/>
    <property type="evidence" value="ECO:0007669"/>
    <property type="project" value="TreeGrafter"/>
</dbReference>
<dbReference type="InterPro" id="IPR033031">
    <property type="entry name" value="Scc2/Nipped-B"/>
</dbReference>
<dbReference type="InterPro" id="IPR024986">
    <property type="entry name" value="Nipped-B_C"/>
</dbReference>
<comment type="subcellular location">
    <subcellularLocation>
        <location evidence="1">Nucleus</location>
    </subcellularLocation>
</comment>
<dbReference type="InterPro" id="IPR016024">
    <property type="entry name" value="ARM-type_fold"/>
</dbReference>
<dbReference type="PANTHER" id="PTHR21704:SF18">
    <property type="entry name" value="NIPPED-B-LIKE PROTEIN"/>
    <property type="match status" value="1"/>
</dbReference>
<keyword evidence="4" id="KW-1185">Reference proteome</keyword>
<dbReference type="EMBL" id="MCGR01000166">
    <property type="protein sequence ID" value="ORY37374.1"/>
    <property type="molecule type" value="Genomic_DNA"/>
</dbReference>
<accession>A0A1Y2BRM1</accession>
<organism evidence="3 4">
    <name type="scientific">Leucosporidium creatinivorum</name>
    <dbReference type="NCBI Taxonomy" id="106004"/>
    <lineage>
        <taxon>Eukaryota</taxon>
        <taxon>Fungi</taxon>
        <taxon>Dikarya</taxon>
        <taxon>Basidiomycota</taxon>
        <taxon>Pucciniomycotina</taxon>
        <taxon>Microbotryomycetes</taxon>
        <taxon>Leucosporidiales</taxon>
        <taxon>Leucosporidium</taxon>
    </lineage>
</organism>
<dbReference type="SUPFAM" id="SSF48371">
    <property type="entry name" value="ARM repeat"/>
    <property type="match status" value="1"/>
</dbReference>
<name>A0A1Y2BRM1_9BASI</name>
<dbReference type="OrthoDB" id="418242at2759"/>
<protein>
    <recommendedName>
        <fullName evidence="1">Sister chromatid cohesion protein</fullName>
    </recommendedName>
</protein>
<evidence type="ECO:0000256" key="1">
    <source>
        <dbReference type="RuleBase" id="RU364107"/>
    </source>
</evidence>
<proteinExistence type="inferred from homology"/>
<dbReference type="GO" id="GO:0003682">
    <property type="term" value="F:chromatin binding"/>
    <property type="evidence" value="ECO:0007669"/>
    <property type="project" value="TreeGrafter"/>
</dbReference>
<keyword evidence="1" id="KW-0539">Nucleus</keyword>
<dbReference type="GO" id="GO:1990414">
    <property type="term" value="P:replication-born double-strand break repair via sister chromatid exchange"/>
    <property type="evidence" value="ECO:0007669"/>
    <property type="project" value="TreeGrafter"/>
</dbReference>
<dbReference type="FunCoup" id="A0A1Y2BRM1">
    <property type="interactions" value="144"/>
</dbReference>
<evidence type="ECO:0000313" key="3">
    <source>
        <dbReference type="EMBL" id="ORY37374.1"/>
    </source>
</evidence>